<evidence type="ECO:0000313" key="2">
    <source>
        <dbReference type="Proteomes" id="UP000197032"/>
    </source>
</evidence>
<dbReference type="Proteomes" id="UP000197032">
    <property type="component" value="Unassembled WGS sequence"/>
</dbReference>
<reference evidence="2" key="1">
    <citation type="journal article" date="2017" name="Appl. Environ. Microbiol.">
        <title>Genomic analysis of Calderihabitans maritimus KKC1, a thermophilic hydrogenogenic carboxydotrophic bacterium isolated from marine sediment.</title>
        <authorList>
            <person name="Omae K."/>
            <person name="Yoneda Y."/>
            <person name="Fukuyama Y."/>
            <person name="Yoshida T."/>
            <person name="Sako Y."/>
        </authorList>
    </citation>
    <scope>NUCLEOTIDE SEQUENCE [LARGE SCALE GENOMIC DNA]</scope>
    <source>
        <strain evidence="2">KKC1</strain>
    </source>
</reference>
<keyword evidence="2" id="KW-1185">Reference proteome</keyword>
<protein>
    <submittedName>
        <fullName evidence="1">Uncharacterized protein</fullName>
    </submittedName>
</protein>
<evidence type="ECO:0000313" key="1">
    <source>
        <dbReference type="EMBL" id="GAW92803.1"/>
    </source>
</evidence>
<organism evidence="1 2">
    <name type="scientific">Calderihabitans maritimus</name>
    <dbReference type="NCBI Taxonomy" id="1246530"/>
    <lineage>
        <taxon>Bacteria</taxon>
        <taxon>Bacillati</taxon>
        <taxon>Bacillota</taxon>
        <taxon>Clostridia</taxon>
        <taxon>Neomoorellales</taxon>
        <taxon>Calderihabitantaceae</taxon>
        <taxon>Calderihabitans</taxon>
    </lineage>
</organism>
<accession>A0A1Z5HTD7</accession>
<sequence>MKCRIRVPKGLKNAFNGKFVAPLIGALIFGNSLASNLRIHNET</sequence>
<proteinExistence type="predicted"/>
<comment type="caution">
    <text evidence="1">The sequence shown here is derived from an EMBL/GenBank/DDBJ whole genome shotgun (WGS) entry which is preliminary data.</text>
</comment>
<dbReference type="EMBL" id="BDGJ01000101">
    <property type="protein sequence ID" value="GAW92803.1"/>
    <property type="molecule type" value="Genomic_DNA"/>
</dbReference>
<name>A0A1Z5HTD7_9FIRM</name>
<dbReference type="AlphaFoldDB" id="A0A1Z5HTD7"/>
<gene>
    <name evidence="1" type="ORF">KKC1_19520</name>
</gene>